<evidence type="ECO:0000313" key="5">
    <source>
        <dbReference type="Proteomes" id="UP000293347"/>
    </source>
</evidence>
<dbReference type="GO" id="GO:0016209">
    <property type="term" value="F:antioxidant activity"/>
    <property type="evidence" value="ECO:0007669"/>
    <property type="project" value="InterPro"/>
</dbReference>
<dbReference type="GO" id="GO:0016491">
    <property type="term" value="F:oxidoreductase activity"/>
    <property type="evidence" value="ECO:0007669"/>
    <property type="project" value="InterPro"/>
</dbReference>
<evidence type="ECO:0000259" key="3">
    <source>
        <dbReference type="PROSITE" id="PS51352"/>
    </source>
</evidence>
<dbReference type="InterPro" id="IPR000866">
    <property type="entry name" value="AhpC/TSA"/>
</dbReference>
<dbReference type="CDD" id="cd02966">
    <property type="entry name" value="TlpA_like_family"/>
    <property type="match status" value="1"/>
</dbReference>
<dbReference type="InterPro" id="IPR013766">
    <property type="entry name" value="Thioredoxin_domain"/>
</dbReference>
<feature type="chain" id="PRO_5020192794" evidence="2">
    <location>
        <begin position="19"/>
        <end position="757"/>
    </location>
</feature>
<reference evidence="4 5" key="1">
    <citation type="submission" date="2019-02" db="EMBL/GenBank/DDBJ databases">
        <title>Pedobacter sp. RP-1-14 sp. nov., isolated from Arctic soil.</title>
        <authorList>
            <person name="Dahal R.H."/>
        </authorList>
    </citation>
    <scope>NUCLEOTIDE SEQUENCE [LARGE SCALE GENOMIC DNA]</scope>
    <source>
        <strain evidence="4 5">RP-1-14</strain>
    </source>
</reference>
<evidence type="ECO:0000256" key="1">
    <source>
        <dbReference type="ARBA" id="ARBA00023284"/>
    </source>
</evidence>
<dbReference type="PANTHER" id="PTHR42852:SF17">
    <property type="entry name" value="THIOREDOXIN-LIKE PROTEIN HI_1115"/>
    <property type="match status" value="1"/>
</dbReference>
<feature type="signal peptide" evidence="2">
    <location>
        <begin position="1"/>
        <end position="18"/>
    </location>
</feature>
<proteinExistence type="predicted"/>
<dbReference type="InterPro" id="IPR017937">
    <property type="entry name" value="Thioredoxin_CS"/>
</dbReference>
<dbReference type="InterPro" id="IPR036249">
    <property type="entry name" value="Thioredoxin-like_sf"/>
</dbReference>
<dbReference type="PROSITE" id="PS00194">
    <property type="entry name" value="THIOREDOXIN_1"/>
    <property type="match status" value="1"/>
</dbReference>
<keyword evidence="1" id="KW-0676">Redox-active center</keyword>
<accession>A0A4R0NFZ4</accession>
<sequence length="757" mass="85611">MKSLLTLLIAACATTALSQQINVPKNKEFEIKSTNKNAGPYITDEEYVYAFKSLGKNAEGNSLFECKIVKVLIKDKNSPGGVLLNTDSVRKTNFYSTAVLLPLAMLNQPFTVTVSPKGRILGISDRAEYLKKRLGEWKIEQQYIDQTLSNADGDFASRLQSLFLELPDQKIALSSEWKSKNADVPFKVTGSQGGNMVINSNVKQEDGTVLNSKYVINTKTGIVESAMSTSKGPQINYTGTQKLGNRILRSQTDSSWVNMAVKMSYWSESLKKGTVYDSVKVNQLLNNKNNERFANDPYFLLNRLNATQGLDGPNSHLLYYKLLVDIPNEVIKNNPSHLHNKLGEALSQRGAAEAYEVSKYALKTSSFDDWIQHSFAQGFLVYDHNNADETARRKKHYELAALFHKTKDPLYQLKTNALYLWATAKNEKENVPLLVSTASAFEKMSDEEMKTGNGSRYSLMVYKMLLDAKKPVEADSLLNKTIAKLEKYAADTLNVNRFAEQNMLAGAYYFKYQQAEAAANPDAMTYLSKAAQYSPKTPKEKAHSSFYDRVFIKNKETYRQEFIDKLMSNGNEELALKVFEEHINAEPDNVEEMHALYTKRFPDKDFNKFFVNNIMGGWKPAPAFELTTIDGKKHLLENFKDKWLVLDFWGTWCGPCRAEMPTVNKFSEEVAAGKHEGVEFLSIACRDSEKSVKAYMEANKFSMPVAISKGDVEKNFKIRGFPSKILIAPDGRMMNVEFGKNWQKVLQQYSKLYANSR</sequence>
<dbReference type="InterPro" id="IPR050553">
    <property type="entry name" value="Thioredoxin_ResA/DsbE_sf"/>
</dbReference>
<dbReference type="Gene3D" id="3.40.30.10">
    <property type="entry name" value="Glutaredoxin"/>
    <property type="match status" value="1"/>
</dbReference>
<dbReference type="SUPFAM" id="SSF52833">
    <property type="entry name" value="Thioredoxin-like"/>
    <property type="match status" value="1"/>
</dbReference>
<organism evidence="4 5">
    <name type="scientific">Pedobacter psychroterrae</name>
    <dbReference type="NCBI Taxonomy" id="2530453"/>
    <lineage>
        <taxon>Bacteria</taxon>
        <taxon>Pseudomonadati</taxon>
        <taxon>Bacteroidota</taxon>
        <taxon>Sphingobacteriia</taxon>
        <taxon>Sphingobacteriales</taxon>
        <taxon>Sphingobacteriaceae</taxon>
        <taxon>Pedobacter</taxon>
    </lineage>
</organism>
<keyword evidence="2" id="KW-0732">Signal</keyword>
<feature type="domain" description="Thioredoxin" evidence="3">
    <location>
        <begin position="615"/>
        <end position="754"/>
    </location>
</feature>
<dbReference type="PANTHER" id="PTHR42852">
    <property type="entry name" value="THIOL:DISULFIDE INTERCHANGE PROTEIN DSBE"/>
    <property type="match status" value="1"/>
</dbReference>
<evidence type="ECO:0000313" key="4">
    <source>
        <dbReference type="EMBL" id="TCC98142.1"/>
    </source>
</evidence>
<dbReference type="OrthoDB" id="6399635at2"/>
<comment type="caution">
    <text evidence="4">The sequence shown here is derived from an EMBL/GenBank/DDBJ whole genome shotgun (WGS) entry which is preliminary data.</text>
</comment>
<dbReference type="PROSITE" id="PS51352">
    <property type="entry name" value="THIOREDOXIN_2"/>
    <property type="match status" value="1"/>
</dbReference>
<dbReference type="EMBL" id="SJSL01000007">
    <property type="protein sequence ID" value="TCC98142.1"/>
    <property type="molecule type" value="Genomic_DNA"/>
</dbReference>
<dbReference type="AlphaFoldDB" id="A0A4R0NFZ4"/>
<dbReference type="RefSeq" id="WP_131597517.1">
    <property type="nucleotide sequence ID" value="NZ_SJSL01000007.1"/>
</dbReference>
<protein>
    <submittedName>
        <fullName evidence="4">TlpA family protein disulfide reductase</fullName>
    </submittedName>
</protein>
<dbReference type="Proteomes" id="UP000293347">
    <property type="component" value="Unassembled WGS sequence"/>
</dbReference>
<dbReference type="Pfam" id="PF00578">
    <property type="entry name" value="AhpC-TSA"/>
    <property type="match status" value="1"/>
</dbReference>
<evidence type="ECO:0000256" key="2">
    <source>
        <dbReference type="SAM" id="SignalP"/>
    </source>
</evidence>
<gene>
    <name evidence="4" type="ORF">EZ437_18265</name>
</gene>
<keyword evidence="5" id="KW-1185">Reference proteome</keyword>
<name>A0A4R0NFZ4_9SPHI</name>